<keyword evidence="8 9" id="KW-0472">Membrane</keyword>
<dbReference type="InterPro" id="IPR027417">
    <property type="entry name" value="P-loop_NTPase"/>
</dbReference>
<dbReference type="Pfam" id="PF00005">
    <property type="entry name" value="ABC_tran"/>
    <property type="match status" value="1"/>
</dbReference>
<accession>A0A2N5M7A2</accession>
<keyword evidence="6" id="KW-0067">ATP-binding</keyword>
<dbReference type="SUPFAM" id="SSF90123">
    <property type="entry name" value="ABC transporter transmembrane region"/>
    <property type="match status" value="1"/>
</dbReference>
<feature type="transmembrane region" description="Helical" evidence="9">
    <location>
        <begin position="281"/>
        <end position="302"/>
    </location>
</feature>
<dbReference type="RefSeq" id="WP_101641428.1">
    <property type="nucleotide sequence ID" value="NZ_PGUY01000027.1"/>
</dbReference>
<feature type="transmembrane region" description="Helical" evidence="9">
    <location>
        <begin position="25"/>
        <end position="47"/>
    </location>
</feature>
<dbReference type="Gene3D" id="1.20.1560.10">
    <property type="entry name" value="ABC transporter type 1, transmembrane domain"/>
    <property type="match status" value="1"/>
</dbReference>
<comment type="caution">
    <text evidence="12">The sequence shown here is derived from an EMBL/GenBank/DDBJ whole genome shotgun (WGS) entry which is preliminary data.</text>
</comment>
<dbReference type="InterPro" id="IPR003439">
    <property type="entry name" value="ABC_transporter-like_ATP-bd"/>
</dbReference>
<evidence type="ECO:0000256" key="1">
    <source>
        <dbReference type="ARBA" id="ARBA00004651"/>
    </source>
</evidence>
<dbReference type="PROSITE" id="PS50893">
    <property type="entry name" value="ABC_TRANSPORTER_2"/>
    <property type="match status" value="1"/>
</dbReference>
<evidence type="ECO:0000259" key="10">
    <source>
        <dbReference type="PROSITE" id="PS50893"/>
    </source>
</evidence>
<feature type="domain" description="ABC transporter" evidence="10">
    <location>
        <begin position="339"/>
        <end position="575"/>
    </location>
</feature>
<evidence type="ECO:0000256" key="8">
    <source>
        <dbReference type="ARBA" id="ARBA00023136"/>
    </source>
</evidence>
<dbReference type="CDD" id="cd18551">
    <property type="entry name" value="ABC_6TM_LmrA_like"/>
    <property type="match status" value="1"/>
</dbReference>
<keyword evidence="3" id="KW-1003">Cell membrane</keyword>
<dbReference type="InterPro" id="IPR011527">
    <property type="entry name" value="ABC1_TM_dom"/>
</dbReference>
<evidence type="ECO:0000259" key="11">
    <source>
        <dbReference type="PROSITE" id="PS50929"/>
    </source>
</evidence>
<evidence type="ECO:0000313" key="13">
    <source>
        <dbReference type="Proteomes" id="UP000234748"/>
    </source>
</evidence>
<feature type="transmembrane region" description="Helical" evidence="9">
    <location>
        <begin position="243"/>
        <end position="269"/>
    </location>
</feature>
<evidence type="ECO:0000256" key="4">
    <source>
        <dbReference type="ARBA" id="ARBA00022692"/>
    </source>
</evidence>
<evidence type="ECO:0000256" key="2">
    <source>
        <dbReference type="ARBA" id="ARBA00022448"/>
    </source>
</evidence>
<dbReference type="InterPro" id="IPR003593">
    <property type="entry name" value="AAA+_ATPase"/>
</dbReference>
<organism evidence="12 13">
    <name type="scientific">Peribacillus deserti</name>
    <dbReference type="NCBI Taxonomy" id="673318"/>
    <lineage>
        <taxon>Bacteria</taxon>
        <taxon>Bacillati</taxon>
        <taxon>Bacillota</taxon>
        <taxon>Bacilli</taxon>
        <taxon>Bacillales</taxon>
        <taxon>Bacillaceae</taxon>
        <taxon>Peribacillus</taxon>
    </lineage>
</organism>
<dbReference type="OrthoDB" id="9770415at2"/>
<evidence type="ECO:0000256" key="3">
    <source>
        <dbReference type="ARBA" id="ARBA00022475"/>
    </source>
</evidence>
<dbReference type="GO" id="GO:0005886">
    <property type="term" value="C:plasma membrane"/>
    <property type="evidence" value="ECO:0007669"/>
    <property type="project" value="UniProtKB-SubCell"/>
</dbReference>
<feature type="domain" description="ABC transmembrane type-1" evidence="11">
    <location>
        <begin position="29"/>
        <end position="307"/>
    </location>
</feature>
<protein>
    <submittedName>
        <fullName evidence="12">Multidrug ABC transporter permease</fullName>
    </submittedName>
</protein>
<dbReference type="Proteomes" id="UP000234748">
    <property type="component" value="Unassembled WGS sequence"/>
</dbReference>
<dbReference type="SUPFAM" id="SSF52540">
    <property type="entry name" value="P-loop containing nucleoside triphosphate hydrolases"/>
    <property type="match status" value="1"/>
</dbReference>
<dbReference type="PANTHER" id="PTHR43394:SF1">
    <property type="entry name" value="ATP-BINDING CASSETTE SUB-FAMILY B MEMBER 10, MITOCHONDRIAL"/>
    <property type="match status" value="1"/>
</dbReference>
<dbReference type="EMBL" id="PGUY01000027">
    <property type="protein sequence ID" value="PLT30227.1"/>
    <property type="molecule type" value="Genomic_DNA"/>
</dbReference>
<gene>
    <name evidence="12" type="ORF">CUU66_09310</name>
</gene>
<dbReference type="SMART" id="SM00382">
    <property type="entry name" value="AAA"/>
    <property type="match status" value="1"/>
</dbReference>
<evidence type="ECO:0000256" key="5">
    <source>
        <dbReference type="ARBA" id="ARBA00022741"/>
    </source>
</evidence>
<proteinExistence type="predicted"/>
<comment type="subcellular location">
    <subcellularLocation>
        <location evidence="1">Cell membrane</location>
        <topology evidence="1">Multi-pass membrane protein</topology>
    </subcellularLocation>
</comment>
<reference evidence="12 13" key="1">
    <citation type="submission" date="2017-11" db="EMBL/GenBank/DDBJ databases">
        <title>Comparitive Functional Genomics of Dry Heat Resistant strains isolated from the Viking Spacecraft.</title>
        <authorList>
            <person name="Seuylemezian A."/>
            <person name="Cooper K."/>
            <person name="Vaishampayan P."/>
        </authorList>
    </citation>
    <scope>NUCLEOTIDE SEQUENCE [LARGE SCALE GENOMIC DNA]</scope>
    <source>
        <strain evidence="12 13">V1-29</strain>
    </source>
</reference>
<dbReference type="GO" id="GO:0015421">
    <property type="term" value="F:ABC-type oligopeptide transporter activity"/>
    <property type="evidence" value="ECO:0007669"/>
    <property type="project" value="TreeGrafter"/>
</dbReference>
<dbReference type="Gene3D" id="3.40.50.300">
    <property type="entry name" value="P-loop containing nucleotide triphosphate hydrolases"/>
    <property type="match status" value="1"/>
</dbReference>
<keyword evidence="5" id="KW-0547">Nucleotide-binding</keyword>
<dbReference type="Pfam" id="PF00664">
    <property type="entry name" value="ABC_membrane"/>
    <property type="match status" value="1"/>
</dbReference>
<evidence type="ECO:0000313" key="12">
    <source>
        <dbReference type="EMBL" id="PLT30227.1"/>
    </source>
</evidence>
<dbReference type="FunFam" id="3.40.50.300:FF:000221">
    <property type="entry name" value="Multidrug ABC transporter ATP-binding protein"/>
    <property type="match status" value="1"/>
</dbReference>
<name>A0A2N5M7A2_9BACI</name>
<keyword evidence="2" id="KW-0813">Transport</keyword>
<dbReference type="AlphaFoldDB" id="A0A2N5M7A2"/>
<sequence>MNESEEKSSWKLLIQLIKETGPPRLLLSIAMVLSLLTTTAGLAIPLLTSKLIDQGSLQSLSGRNIGWIASAFLIQAASGAVSVYLLTRVGQHVISSLRDRLWSKLLVLKVSYYDTHQTGDTVSRMTNDTGVIKNLITEHLVGFITGIISILGTIGVLFFLDWPLTLVMFSIIPLSMLVLIPVGRQMIKISKGIQDETAGFSASLTRVLAEIRLVKAYNAETMEYNRGKKGINKLFALGIREGVIQAILSPLISSIIIVVLVLIIGYGGLRVSSGAMTAGELAAFFIYLFQIIMPITSIASFFTQFQKTMGATEKIMGILSLDVEDLNLGLKEFTIHQPLTLKDLSYGYPSSADPILKSISFSVRPNSVTAIVGPSGSGKTTLFSLLERFYLPDSGEILIGDLSIQDISLRSWRSQIGYVSQESPILAGTIRENICYGVNREISDEELREAAGMAYADIFIQELPDKYDTEVGERGIKLSGGQRQRIAIARALLRKPNILMLDEATSSLDSKSEIVVQDALENLMKGRTTIVIAHRLSTVIDADQIVFLEKGRVTGKGTHSELMQTHELYREFASRQFRVPDKE</sequence>
<dbReference type="PROSITE" id="PS00211">
    <property type="entry name" value="ABC_TRANSPORTER_1"/>
    <property type="match status" value="1"/>
</dbReference>
<evidence type="ECO:0000256" key="6">
    <source>
        <dbReference type="ARBA" id="ARBA00022840"/>
    </source>
</evidence>
<dbReference type="InterPro" id="IPR039421">
    <property type="entry name" value="Type_1_exporter"/>
</dbReference>
<dbReference type="PROSITE" id="PS50929">
    <property type="entry name" value="ABC_TM1F"/>
    <property type="match status" value="1"/>
</dbReference>
<feature type="transmembrane region" description="Helical" evidence="9">
    <location>
        <begin position="166"/>
        <end position="183"/>
    </location>
</feature>
<keyword evidence="13" id="KW-1185">Reference proteome</keyword>
<dbReference type="GO" id="GO:0016887">
    <property type="term" value="F:ATP hydrolysis activity"/>
    <property type="evidence" value="ECO:0007669"/>
    <property type="project" value="InterPro"/>
</dbReference>
<keyword evidence="7 9" id="KW-1133">Transmembrane helix</keyword>
<keyword evidence="4 9" id="KW-0812">Transmembrane</keyword>
<feature type="transmembrane region" description="Helical" evidence="9">
    <location>
        <begin position="140"/>
        <end position="160"/>
    </location>
</feature>
<feature type="transmembrane region" description="Helical" evidence="9">
    <location>
        <begin position="67"/>
        <end position="86"/>
    </location>
</feature>
<dbReference type="InterPro" id="IPR017871">
    <property type="entry name" value="ABC_transporter-like_CS"/>
</dbReference>
<dbReference type="PANTHER" id="PTHR43394">
    <property type="entry name" value="ATP-DEPENDENT PERMEASE MDL1, MITOCHONDRIAL"/>
    <property type="match status" value="1"/>
</dbReference>
<evidence type="ECO:0000256" key="9">
    <source>
        <dbReference type="SAM" id="Phobius"/>
    </source>
</evidence>
<evidence type="ECO:0000256" key="7">
    <source>
        <dbReference type="ARBA" id="ARBA00022989"/>
    </source>
</evidence>
<dbReference type="GO" id="GO:0005524">
    <property type="term" value="F:ATP binding"/>
    <property type="evidence" value="ECO:0007669"/>
    <property type="project" value="UniProtKB-KW"/>
</dbReference>
<dbReference type="InterPro" id="IPR036640">
    <property type="entry name" value="ABC1_TM_sf"/>
</dbReference>